<evidence type="ECO:0000313" key="2">
    <source>
        <dbReference type="Proteomes" id="UP001501570"/>
    </source>
</evidence>
<dbReference type="InterPro" id="IPR047183">
    <property type="entry name" value="GDO-like"/>
</dbReference>
<dbReference type="RefSeq" id="WP_345637974.1">
    <property type="nucleotide sequence ID" value="NZ_BAABJQ010000037.1"/>
</dbReference>
<sequence length="134" mass="13998">MGAAQLACAAEGYDATLEPGHAGVRFTNPLTGADALSTIRTEMHRCAAGTRTAGVRHVGSSVWQVFSGSGTVGVGDQRYEVGIGDLFAVESWARVSIHAGTDLDAFGFSDEPVYEALGLAAPKRRRGNRCAASR</sequence>
<protein>
    <recommendedName>
        <fullName evidence="3">Cupin domain-containing protein</fullName>
    </recommendedName>
</protein>
<gene>
    <name evidence="1" type="ORF">GCM10023322_75020</name>
</gene>
<dbReference type="InterPro" id="IPR014710">
    <property type="entry name" value="RmlC-like_jellyroll"/>
</dbReference>
<dbReference type="EMBL" id="BAABJQ010000037">
    <property type="protein sequence ID" value="GAA5199419.1"/>
    <property type="molecule type" value="Genomic_DNA"/>
</dbReference>
<dbReference type="PANTHER" id="PTHR41517">
    <property type="entry name" value="1,2-DIOXYGENASE PROTEIN-RELATED"/>
    <property type="match status" value="1"/>
</dbReference>
<comment type="caution">
    <text evidence="1">The sequence shown here is derived from an EMBL/GenBank/DDBJ whole genome shotgun (WGS) entry which is preliminary data.</text>
</comment>
<dbReference type="Proteomes" id="UP001501570">
    <property type="component" value="Unassembled WGS sequence"/>
</dbReference>
<keyword evidence="2" id="KW-1185">Reference proteome</keyword>
<name>A0ABP9SRH5_9ACTN</name>
<dbReference type="Gene3D" id="2.60.120.10">
    <property type="entry name" value="Jelly Rolls"/>
    <property type="match status" value="1"/>
</dbReference>
<organism evidence="1 2">
    <name type="scientific">Rugosimonospora acidiphila</name>
    <dbReference type="NCBI Taxonomy" id="556531"/>
    <lineage>
        <taxon>Bacteria</taxon>
        <taxon>Bacillati</taxon>
        <taxon>Actinomycetota</taxon>
        <taxon>Actinomycetes</taxon>
        <taxon>Micromonosporales</taxon>
        <taxon>Micromonosporaceae</taxon>
        <taxon>Rugosimonospora</taxon>
    </lineage>
</organism>
<evidence type="ECO:0000313" key="1">
    <source>
        <dbReference type="EMBL" id="GAA5199419.1"/>
    </source>
</evidence>
<reference evidence="2" key="1">
    <citation type="journal article" date="2019" name="Int. J. Syst. Evol. Microbiol.">
        <title>The Global Catalogue of Microorganisms (GCM) 10K type strain sequencing project: providing services to taxonomists for standard genome sequencing and annotation.</title>
        <authorList>
            <consortium name="The Broad Institute Genomics Platform"/>
            <consortium name="The Broad Institute Genome Sequencing Center for Infectious Disease"/>
            <person name="Wu L."/>
            <person name="Ma J."/>
        </authorList>
    </citation>
    <scope>NUCLEOTIDE SEQUENCE [LARGE SCALE GENOMIC DNA]</scope>
    <source>
        <strain evidence="2">JCM 18304</strain>
    </source>
</reference>
<dbReference type="CDD" id="cd06992">
    <property type="entry name" value="cupin_GDO-like_C"/>
    <property type="match status" value="1"/>
</dbReference>
<accession>A0ABP9SRH5</accession>
<dbReference type="PANTHER" id="PTHR41517:SF1">
    <property type="entry name" value="CUPIN"/>
    <property type="match status" value="1"/>
</dbReference>
<dbReference type="InterPro" id="IPR011051">
    <property type="entry name" value="RmlC_Cupin_sf"/>
</dbReference>
<proteinExistence type="predicted"/>
<evidence type="ECO:0008006" key="3">
    <source>
        <dbReference type="Google" id="ProtNLM"/>
    </source>
</evidence>
<dbReference type="SUPFAM" id="SSF51182">
    <property type="entry name" value="RmlC-like cupins"/>
    <property type="match status" value="1"/>
</dbReference>